<dbReference type="EMBL" id="JAUIZM010000008">
    <property type="protein sequence ID" value="KAK1370028.1"/>
    <property type="molecule type" value="Genomic_DNA"/>
</dbReference>
<keyword evidence="1" id="KW-0812">Transmembrane</keyword>
<keyword evidence="3" id="KW-1185">Reference proteome</keyword>
<name>A0AAD8HNM5_9APIA</name>
<feature type="transmembrane region" description="Helical" evidence="1">
    <location>
        <begin position="80"/>
        <end position="103"/>
    </location>
</feature>
<evidence type="ECO:0000313" key="2">
    <source>
        <dbReference type="EMBL" id="KAK1370028.1"/>
    </source>
</evidence>
<evidence type="ECO:0000256" key="1">
    <source>
        <dbReference type="SAM" id="Phobius"/>
    </source>
</evidence>
<organism evidence="2 3">
    <name type="scientific">Heracleum sosnowskyi</name>
    <dbReference type="NCBI Taxonomy" id="360622"/>
    <lineage>
        <taxon>Eukaryota</taxon>
        <taxon>Viridiplantae</taxon>
        <taxon>Streptophyta</taxon>
        <taxon>Embryophyta</taxon>
        <taxon>Tracheophyta</taxon>
        <taxon>Spermatophyta</taxon>
        <taxon>Magnoliopsida</taxon>
        <taxon>eudicotyledons</taxon>
        <taxon>Gunneridae</taxon>
        <taxon>Pentapetalae</taxon>
        <taxon>asterids</taxon>
        <taxon>campanulids</taxon>
        <taxon>Apiales</taxon>
        <taxon>Apiaceae</taxon>
        <taxon>Apioideae</taxon>
        <taxon>apioid superclade</taxon>
        <taxon>Tordylieae</taxon>
        <taxon>Tordyliinae</taxon>
        <taxon>Heracleum</taxon>
    </lineage>
</organism>
<accession>A0AAD8HNM5</accession>
<dbReference type="AlphaFoldDB" id="A0AAD8HNM5"/>
<dbReference type="Proteomes" id="UP001237642">
    <property type="component" value="Unassembled WGS sequence"/>
</dbReference>
<gene>
    <name evidence="2" type="ORF">POM88_036120</name>
</gene>
<keyword evidence="1" id="KW-0472">Membrane</keyword>
<evidence type="ECO:0000313" key="3">
    <source>
        <dbReference type="Proteomes" id="UP001237642"/>
    </source>
</evidence>
<proteinExistence type="predicted"/>
<protein>
    <submittedName>
        <fullName evidence="2">Uncharacterized protein</fullName>
    </submittedName>
</protein>
<reference evidence="2" key="1">
    <citation type="submission" date="2023-02" db="EMBL/GenBank/DDBJ databases">
        <title>Genome of toxic invasive species Heracleum sosnowskyi carries increased number of genes despite the absence of recent whole-genome duplications.</title>
        <authorList>
            <person name="Schelkunov M."/>
            <person name="Shtratnikova V."/>
            <person name="Makarenko M."/>
            <person name="Klepikova A."/>
            <person name="Omelchenko D."/>
            <person name="Novikova G."/>
            <person name="Obukhova E."/>
            <person name="Bogdanov V."/>
            <person name="Penin A."/>
            <person name="Logacheva M."/>
        </authorList>
    </citation>
    <scope>NUCLEOTIDE SEQUENCE</scope>
    <source>
        <strain evidence="2">Hsosn_3</strain>
        <tissue evidence="2">Leaf</tissue>
    </source>
</reference>
<reference evidence="2" key="2">
    <citation type="submission" date="2023-05" db="EMBL/GenBank/DDBJ databases">
        <authorList>
            <person name="Schelkunov M.I."/>
        </authorList>
    </citation>
    <scope>NUCLEOTIDE SEQUENCE</scope>
    <source>
        <strain evidence="2">Hsosn_3</strain>
        <tissue evidence="2">Leaf</tissue>
    </source>
</reference>
<comment type="caution">
    <text evidence="2">The sequence shown here is derived from an EMBL/GenBank/DDBJ whole genome shotgun (WGS) entry which is preliminary data.</text>
</comment>
<sequence length="142" mass="15717">MKLKNVKQALIALNRNSGLMGGAVQHARTALLSFQSSIYVPHSIEDYETEKRLISELKGSLDYKFFTGEQNHFSSRKTSVSLICGFCCACCYAISLGVSLSHYKTPRSLKLGPIVDLLNSKVVSNHFSPKCPRWAPSKYVTG</sequence>
<keyword evidence="1" id="KW-1133">Transmembrane helix</keyword>